<dbReference type="PANTHER" id="PTHR13438:SF2">
    <property type="entry name" value="AMINOACYL TRNA SYNTHASE COMPLEX-INTERACTING MULTIFUNCTIONAL PROTEIN 2"/>
    <property type="match status" value="1"/>
</dbReference>
<dbReference type="GO" id="GO:0017101">
    <property type="term" value="C:aminoacyl-tRNA synthetase multienzyme complex"/>
    <property type="evidence" value="ECO:0007669"/>
    <property type="project" value="InterPro"/>
</dbReference>
<dbReference type="AlphaFoldDB" id="A0A1E1WB24"/>
<reference evidence="5" key="1">
    <citation type="submission" date="2015-09" db="EMBL/GenBank/DDBJ databases">
        <title>De novo assembly of Pectinophora gossypiella (Pink Bollworm) gut transcriptome.</title>
        <authorList>
            <person name="Tassone E.E."/>
        </authorList>
    </citation>
    <scope>NUCLEOTIDE SEQUENCE</scope>
</reference>
<feature type="non-terminal residue" evidence="5">
    <location>
        <position position="1"/>
    </location>
</feature>
<evidence type="ECO:0000313" key="5">
    <source>
        <dbReference type="EMBL" id="JAT84145.1"/>
    </source>
</evidence>
<dbReference type="GO" id="GO:0006412">
    <property type="term" value="P:translation"/>
    <property type="evidence" value="ECO:0007669"/>
    <property type="project" value="UniProtKB-KW"/>
</dbReference>
<evidence type="ECO:0000256" key="2">
    <source>
        <dbReference type="ARBA" id="ARBA00022490"/>
    </source>
</evidence>
<gene>
    <name evidence="5" type="ORF">g.8424</name>
</gene>
<keyword evidence="3" id="KW-0648">Protein biosynthesis</keyword>
<organism evidence="5">
    <name type="scientific">Pectinophora gossypiella</name>
    <name type="common">Cotton pink bollworm</name>
    <name type="synonym">Depressaria gossypiella</name>
    <dbReference type="NCBI Taxonomy" id="13191"/>
    <lineage>
        <taxon>Eukaryota</taxon>
        <taxon>Metazoa</taxon>
        <taxon>Ecdysozoa</taxon>
        <taxon>Arthropoda</taxon>
        <taxon>Hexapoda</taxon>
        <taxon>Insecta</taxon>
        <taxon>Pterygota</taxon>
        <taxon>Neoptera</taxon>
        <taxon>Endopterygota</taxon>
        <taxon>Lepidoptera</taxon>
        <taxon>Glossata</taxon>
        <taxon>Ditrysia</taxon>
        <taxon>Gelechioidea</taxon>
        <taxon>Gelechiidae</taxon>
        <taxon>Apatetrinae</taxon>
        <taxon>Pectinophora</taxon>
    </lineage>
</organism>
<dbReference type="InterPro" id="IPR042360">
    <property type="entry name" value="AIMP2"/>
</dbReference>
<dbReference type="EMBL" id="GDQN01006909">
    <property type="protein sequence ID" value="JAT84145.1"/>
    <property type="molecule type" value="Transcribed_RNA"/>
</dbReference>
<dbReference type="Gene3D" id="1.20.1050.130">
    <property type="match status" value="1"/>
</dbReference>
<proteinExistence type="predicted"/>
<dbReference type="GO" id="GO:0005737">
    <property type="term" value="C:cytoplasm"/>
    <property type="evidence" value="ECO:0007669"/>
    <property type="project" value="UniProtKB-SubCell"/>
</dbReference>
<feature type="domain" description="AIMP2 thioredoxin-like" evidence="4">
    <location>
        <begin position="158"/>
        <end position="243"/>
    </location>
</feature>
<evidence type="ECO:0000256" key="3">
    <source>
        <dbReference type="ARBA" id="ARBA00022917"/>
    </source>
</evidence>
<dbReference type="Pfam" id="PF18569">
    <property type="entry name" value="Thioredoxin_16"/>
    <property type="match status" value="1"/>
</dbReference>
<sequence length="342" mass="39046">SLCLTLRGKKKLTFDTGSLTDTFIEGKRRKRVKLPSKKSSLKLPSSQGLVCGVKRTNMMYRMKNIIAFDDEITLPKCMYYIKNLNEILNADDINISNQVIKFLKGPNKKMAELEQRQDQLLKKLDALYDRIKTISSYCSDSTPQVSKAKEVKQAISTPDEIVVALNPDNLPWFINLFLKESSLTVNITWHIHSSVPKEKLPKINAFAKKLKNSNQGGKVNVRLIFKSGSADAELKLSSLSVPIVGNVNILRYLAYVYPNVLPYNGDDYYVDSLLDLCHQLEKAPEKKREAIIKKLFSQQKEWINENGFSIVDVAAYNVVKQWQNSSKYVPKNWFEKCEKKLS</sequence>
<dbReference type="OrthoDB" id="424586at2759"/>
<comment type="subcellular location">
    <subcellularLocation>
        <location evidence="1">Cytoplasm</location>
    </subcellularLocation>
</comment>
<keyword evidence="2" id="KW-0963">Cytoplasm</keyword>
<dbReference type="PANTHER" id="PTHR13438">
    <property type="entry name" value="AMINOACYL TRNA SYNTHASE COMPLEX-INTERACTING MULTIFUNCTIONAL PROTEIN"/>
    <property type="match status" value="1"/>
</dbReference>
<evidence type="ECO:0000256" key="1">
    <source>
        <dbReference type="ARBA" id="ARBA00004496"/>
    </source>
</evidence>
<evidence type="ECO:0000259" key="4">
    <source>
        <dbReference type="Pfam" id="PF18569"/>
    </source>
</evidence>
<protein>
    <recommendedName>
        <fullName evidence="4">AIMP2 thioredoxin-like domain-containing protein</fullName>
    </recommendedName>
</protein>
<name>A0A1E1WB24_PECGO</name>
<accession>A0A1E1WB24</accession>
<dbReference type="InterPro" id="IPR041503">
    <property type="entry name" value="AIMP2_thioredoxin"/>
</dbReference>